<evidence type="ECO:0000313" key="5">
    <source>
        <dbReference type="EMBL" id="MFD1360884.1"/>
    </source>
</evidence>
<evidence type="ECO:0000259" key="4">
    <source>
        <dbReference type="PROSITE" id="PS50893"/>
    </source>
</evidence>
<reference evidence="6" key="1">
    <citation type="journal article" date="2019" name="Int. J. Syst. Evol. Microbiol.">
        <title>The Global Catalogue of Microorganisms (GCM) 10K type strain sequencing project: providing services to taxonomists for standard genome sequencing and annotation.</title>
        <authorList>
            <consortium name="The Broad Institute Genomics Platform"/>
            <consortium name="The Broad Institute Genome Sequencing Center for Infectious Disease"/>
            <person name="Wu L."/>
            <person name="Ma J."/>
        </authorList>
    </citation>
    <scope>NUCLEOTIDE SEQUENCE [LARGE SCALE GENOMIC DNA]</scope>
    <source>
        <strain evidence="6">CCUG 54822</strain>
    </source>
</reference>
<gene>
    <name evidence="5" type="ORF">ACFQ4A_04220</name>
</gene>
<protein>
    <submittedName>
        <fullName evidence="5">Phosphate ABC transporter ATP-binding protein</fullName>
    </submittedName>
</protein>
<dbReference type="SMART" id="SM00382">
    <property type="entry name" value="AAA"/>
    <property type="match status" value="1"/>
</dbReference>
<keyword evidence="1" id="KW-0813">Transport</keyword>
<evidence type="ECO:0000256" key="2">
    <source>
        <dbReference type="ARBA" id="ARBA00022741"/>
    </source>
</evidence>
<dbReference type="Pfam" id="PF00005">
    <property type="entry name" value="ABC_tran"/>
    <property type="match status" value="1"/>
</dbReference>
<comment type="caution">
    <text evidence="5">The sequence shown here is derived from an EMBL/GenBank/DDBJ whole genome shotgun (WGS) entry which is preliminary data.</text>
</comment>
<dbReference type="PROSITE" id="PS50893">
    <property type="entry name" value="ABC_TRANSPORTER_2"/>
    <property type="match status" value="1"/>
</dbReference>
<dbReference type="PANTHER" id="PTHR43423">
    <property type="entry name" value="ABC TRANSPORTER I FAMILY MEMBER 17"/>
    <property type="match status" value="1"/>
</dbReference>
<dbReference type="PANTHER" id="PTHR43423:SF1">
    <property type="entry name" value="ABC TRANSPORTER I FAMILY MEMBER 17"/>
    <property type="match status" value="1"/>
</dbReference>
<dbReference type="SUPFAM" id="SSF52540">
    <property type="entry name" value="P-loop containing nucleoside triphosphate hydrolases"/>
    <property type="match status" value="1"/>
</dbReference>
<name>A0ABW3ZRJ0_9BACI</name>
<dbReference type="InterPro" id="IPR017871">
    <property type="entry name" value="ABC_transporter-like_CS"/>
</dbReference>
<evidence type="ECO:0000256" key="3">
    <source>
        <dbReference type="ARBA" id="ARBA00022840"/>
    </source>
</evidence>
<dbReference type="Proteomes" id="UP001597178">
    <property type="component" value="Unassembled WGS sequence"/>
</dbReference>
<evidence type="ECO:0000256" key="1">
    <source>
        <dbReference type="ARBA" id="ARBA00022448"/>
    </source>
</evidence>
<proteinExistence type="predicted"/>
<dbReference type="EMBL" id="JBHTNH010000003">
    <property type="protein sequence ID" value="MFD1360884.1"/>
    <property type="molecule type" value="Genomic_DNA"/>
</dbReference>
<organism evidence="5 6">
    <name type="scientific">Lentibacillus salinarum</name>
    <dbReference type="NCBI Taxonomy" id="446820"/>
    <lineage>
        <taxon>Bacteria</taxon>
        <taxon>Bacillati</taxon>
        <taxon>Bacillota</taxon>
        <taxon>Bacilli</taxon>
        <taxon>Bacillales</taxon>
        <taxon>Bacillaceae</taxon>
        <taxon>Lentibacillus</taxon>
    </lineage>
</organism>
<dbReference type="Gene3D" id="3.40.50.300">
    <property type="entry name" value="P-loop containing nucleotide triphosphate hydrolases"/>
    <property type="match status" value="1"/>
</dbReference>
<dbReference type="InterPro" id="IPR003593">
    <property type="entry name" value="AAA+_ATPase"/>
</dbReference>
<sequence>MVEKDVTDLTVEKNAVTFEKVDYSVEGIHILQQITGEVAAGNITTVVGPSGAGKTTLFKLCNGLQSPNSGSIYIQNHHIDSYDPIDLRRKVGIALQNATMINGTIWTNLELPLKLQSKELSEDRASELLNLVGLEEAAFQKKTKDLSGGQQQKLSIARTLVNQPDILLLDEITSSLDSVSRQDIEELIANINQEYGTTILWITHNLQQALDIGDDTWVMMDGEVVETGPSHFLKNPKNDRVKQFVRGEIE</sequence>
<dbReference type="PROSITE" id="PS00211">
    <property type="entry name" value="ABC_TRANSPORTER_1"/>
    <property type="match status" value="1"/>
</dbReference>
<evidence type="ECO:0000313" key="6">
    <source>
        <dbReference type="Proteomes" id="UP001597178"/>
    </source>
</evidence>
<keyword evidence="3 5" id="KW-0067">ATP-binding</keyword>
<dbReference type="CDD" id="cd03260">
    <property type="entry name" value="ABC_PstB_phosphate_transporter"/>
    <property type="match status" value="1"/>
</dbReference>
<dbReference type="InterPro" id="IPR003439">
    <property type="entry name" value="ABC_transporter-like_ATP-bd"/>
</dbReference>
<dbReference type="GO" id="GO:0005524">
    <property type="term" value="F:ATP binding"/>
    <property type="evidence" value="ECO:0007669"/>
    <property type="project" value="UniProtKB-KW"/>
</dbReference>
<feature type="domain" description="ABC transporter" evidence="4">
    <location>
        <begin position="16"/>
        <end position="245"/>
    </location>
</feature>
<keyword evidence="6" id="KW-1185">Reference proteome</keyword>
<keyword evidence="2" id="KW-0547">Nucleotide-binding</keyword>
<accession>A0ABW3ZRJ0</accession>
<dbReference type="InterPro" id="IPR005670">
    <property type="entry name" value="PstB-like"/>
</dbReference>
<dbReference type="InterPro" id="IPR027417">
    <property type="entry name" value="P-loop_NTPase"/>
</dbReference>